<dbReference type="GeneID" id="36410415"/>
<name>A0A0P1AFV5_PLAHL</name>
<organism evidence="1 2">
    <name type="scientific">Plasmopara halstedii</name>
    <name type="common">Downy mildew of sunflower</name>
    <dbReference type="NCBI Taxonomy" id="4781"/>
    <lineage>
        <taxon>Eukaryota</taxon>
        <taxon>Sar</taxon>
        <taxon>Stramenopiles</taxon>
        <taxon>Oomycota</taxon>
        <taxon>Peronosporomycetes</taxon>
        <taxon>Peronosporales</taxon>
        <taxon>Peronosporaceae</taxon>
        <taxon>Plasmopara</taxon>
    </lineage>
</organism>
<proteinExistence type="predicted"/>
<dbReference type="Proteomes" id="UP000054928">
    <property type="component" value="Unassembled WGS sequence"/>
</dbReference>
<dbReference type="EMBL" id="CCYD01000428">
    <property type="protein sequence ID" value="CEG39413.1"/>
    <property type="molecule type" value="Genomic_DNA"/>
</dbReference>
<evidence type="ECO:0000313" key="1">
    <source>
        <dbReference type="EMBL" id="CEG39413.1"/>
    </source>
</evidence>
<protein>
    <submittedName>
        <fullName evidence="1">Uncharacterized protein</fullName>
    </submittedName>
</protein>
<accession>A0A0P1AFV5</accession>
<sequence>MMRIQCISTKHCTTQASLFYSKKVDVYARSDVRITMLQGFRACMGCTQHFNTTNQSFTHVVAGAFMETNSQA</sequence>
<keyword evidence="2" id="KW-1185">Reference proteome</keyword>
<dbReference type="AlphaFoldDB" id="A0A0P1AFV5"/>
<dbReference type="RefSeq" id="XP_024575782.1">
    <property type="nucleotide sequence ID" value="XM_024724957.1"/>
</dbReference>
<reference evidence="2" key="1">
    <citation type="submission" date="2014-09" db="EMBL/GenBank/DDBJ databases">
        <authorList>
            <person name="Sharma Rahul"/>
            <person name="Thines Marco"/>
        </authorList>
    </citation>
    <scope>NUCLEOTIDE SEQUENCE [LARGE SCALE GENOMIC DNA]</scope>
</reference>
<evidence type="ECO:0000313" key="2">
    <source>
        <dbReference type="Proteomes" id="UP000054928"/>
    </source>
</evidence>